<evidence type="ECO:0000256" key="1">
    <source>
        <dbReference type="SAM" id="MobiDB-lite"/>
    </source>
</evidence>
<comment type="caution">
    <text evidence="3">The sequence shown here is derived from an EMBL/GenBank/DDBJ whole genome shotgun (WGS) entry which is preliminary data.</text>
</comment>
<evidence type="ECO:0000313" key="3">
    <source>
        <dbReference type="EMBL" id="HIZ79364.1"/>
    </source>
</evidence>
<dbReference type="AlphaFoldDB" id="A0A9D2GGS2"/>
<feature type="transmembrane region" description="Helical" evidence="2">
    <location>
        <begin position="403"/>
        <end position="422"/>
    </location>
</feature>
<accession>A0A9D2GGS2</accession>
<dbReference type="Proteomes" id="UP000824101">
    <property type="component" value="Unassembled WGS sequence"/>
</dbReference>
<feature type="transmembrane region" description="Helical" evidence="2">
    <location>
        <begin position="428"/>
        <end position="444"/>
    </location>
</feature>
<dbReference type="EMBL" id="DXBC01000094">
    <property type="protein sequence ID" value="HIZ79364.1"/>
    <property type="molecule type" value="Genomic_DNA"/>
</dbReference>
<feature type="region of interest" description="Disordered" evidence="1">
    <location>
        <begin position="106"/>
        <end position="127"/>
    </location>
</feature>
<reference evidence="3" key="1">
    <citation type="journal article" date="2021" name="PeerJ">
        <title>Extensive microbial diversity within the chicken gut microbiome revealed by metagenomics and culture.</title>
        <authorList>
            <person name="Gilroy R."/>
            <person name="Ravi A."/>
            <person name="Getino M."/>
            <person name="Pursley I."/>
            <person name="Horton D.L."/>
            <person name="Alikhan N.F."/>
            <person name="Baker D."/>
            <person name="Gharbi K."/>
            <person name="Hall N."/>
            <person name="Watson M."/>
            <person name="Adriaenssens E.M."/>
            <person name="Foster-Nyarko E."/>
            <person name="Jarju S."/>
            <person name="Secka A."/>
            <person name="Antonio M."/>
            <person name="Oren A."/>
            <person name="Chaudhuri R.R."/>
            <person name="La Ragione R."/>
            <person name="Hildebrand F."/>
            <person name="Pallen M.J."/>
        </authorList>
    </citation>
    <scope>NUCLEOTIDE SEQUENCE</scope>
    <source>
        <strain evidence="3">ChiBcec1-1093</strain>
    </source>
</reference>
<feature type="transmembrane region" description="Helical" evidence="2">
    <location>
        <begin position="183"/>
        <end position="203"/>
    </location>
</feature>
<feature type="transmembrane region" description="Helical" evidence="2">
    <location>
        <begin position="330"/>
        <end position="347"/>
    </location>
</feature>
<evidence type="ECO:0000256" key="2">
    <source>
        <dbReference type="SAM" id="Phobius"/>
    </source>
</evidence>
<keyword evidence="2" id="KW-1133">Transmembrane helix</keyword>
<keyword evidence="2" id="KW-0472">Membrane</keyword>
<feature type="transmembrane region" description="Helical" evidence="2">
    <location>
        <begin position="19"/>
        <end position="36"/>
    </location>
</feature>
<feature type="transmembrane region" description="Helical" evidence="2">
    <location>
        <begin position="367"/>
        <end position="391"/>
    </location>
</feature>
<sequence length="450" mass="50123">MAVYTACYLAAYLLDLGSYHWPAGFCLMAAALWLYGAEYRRTGNLVHLRGIFSLFWVGGQGVACLKLSRLQVPWSPVTWICFYLAFAGFYLTFELFSRREGAAKEPTGGWRTGRPARSRISGRGGQSAQPLGGISGVGLFESVMGVTALSLAAFCFEAWYLGYIPFLVRGVPHAYSYFHVTGVHYFTVSCVLVPALGVLYFLTDRGRSGRCKKILAAAAVIAALAIPVLCVSRFQLILAVALAVFVYILWEGSFPVVWGAGIAVLMVAAYVVLTIARSHDVAYLNGIFEMKNSNMPIFITQPYMYIANNYENFNYLVEHLEQFAFGMRSLFPLWALTGLKFIMPSLADYPILVNKEELTTVTLFYDAYYDFGAAGVLVFSCVLGAVSWLLVKKLRRMSSPVGYLLYAQIGVYLMLSFFTTWFSNPTTWFYLAATAAIWLFCLAIERMRKG</sequence>
<feature type="transmembrane region" description="Helical" evidence="2">
    <location>
        <begin position="48"/>
        <end position="68"/>
    </location>
</feature>
<feature type="transmembrane region" description="Helical" evidence="2">
    <location>
        <begin position="143"/>
        <end position="163"/>
    </location>
</feature>
<evidence type="ECO:0000313" key="4">
    <source>
        <dbReference type="Proteomes" id="UP000824101"/>
    </source>
</evidence>
<feature type="transmembrane region" description="Helical" evidence="2">
    <location>
        <begin position="254"/>
        <end position="276"/>
    </location>
</feature>
<organism evidence="3 4">
    <name type="scientific">Candidatus Lachnoclostridium stercorigallinarum</name>
    <dbReference type="NCBI Taxonomy" id="2838634"/>
    <lineage>
        <taxon>Bacteria</taxon>
        <taxon>Bacillati</taxon>
        <taxon>Bacillota</taxon>
        <taxon>Clostridia</taxon>
        <taxon>Lachnospirales</taxon>
        <taxon>Lachnospiraceae</taxon>
    </lineage>
</organism>
<proteinExistence type="predicted"/>
<name>A0A9D2GGS2_9FIRM</name>
<reference evidence="3" key="2">
    <citation type="submission" date="2021-04" db="EMBL/GenBank/DDBJ databases">
        <authorList>
            <person name="Gilroy R."/>
        </authorList>
    </citation>
    <scope>NUCLEOTIDE SEQUENCE</scope>
    <source>
        <strain evidence="3">ChiBcec1-1093</strain>
    </source>
</reference>
<feature type="transmembrane region" description="Helical" evidence="2">
    <location>
        <begin position="74"/>
        <end position="93"/>
    </location>
</feature>
<protein>
    <submittedName>
        <fullName evidence="3">Oligosaccharide repeat unit polymerase</fullName>
    </submittedName>
</protein>
<gene>
    <name evidence="3" type="ORF">IAA17_06205</name>
</gene>
<keyword evidence="2" id="KW-0812">Transmembrane</keyword>
<feature type="transmembrane region" description="Helical" evidence="2">
    <location>
        <begin position="215"/>
        <end position="248"/>
    </location>
</feature>
<dbReference type="NCBIfam" id="TIGR04370">
    <property type="entry name" value="glyco_rpt_poly"/>
    <property type="match status" value="1"/>
</dbReference>